<dbReference type="GO" id="GO:0003824">
    <property type="term" value="F:catalytic activity"/>
    <property type="evidence" value="ECO:0007669"/>
    <property type="project" value="InterPro"/>
</dbReference>
<comment type="caution">
    <text evidence="10">The sequence shown here is derived from an EMBL/GenBank/DDBJ whole genome shotgun (WGS) entry which is preliminary data.</text>
</comment>
<dbReference type="InterPro" id="IPR006638">
    <property type="entry name" value="Elp3/MiaA/NifB-like_rSAM"/>
</dbReference>
<evidence type="ECO:0000256" key="1">
    <source>
        <dbReference type="ARBA" id="ARBA00001966"/>
    </source>
</evidence>
<dbReference type="PANTHER" id="PTHR43409:SF7">
    <property type="entry name" value="BLL1977 PROTEIN"/>
    <property type="match status" value="1"/>
</dbReference>
<accession>A0A8T4C5I9</accession>
<evidence type="ECO:0000313" key="11">
    <source>
        <dbReference type="Proteomes" id="UP000774699"/>
    </source>
</evidence>
<dbReference type="InterPro" id="IPR051198">
    <property type="entry name" value="BchE-like"/>
</dbReference>
<dbReference type="CDD" id="cd02068">
    <property type="entry name" value="radical_SAM_B12_BD"/>
    <property type="match status" value="1"/>
</dbReference>
<evidence type="ECO:0000256" key="2">
    <source>
        <dbReference type="ARBA" id="ARBA00022603"/>
    </source>
</evidence>
<organism evidence="10 11">
    <name type="scientific">Candidatus Iainarchaeum sp</name>
    <dbReference type="NCBI Taxonomy" id="3101447"/>
    <lineage>
        <taxon>Archaea</taxon>
        <taxon>Candidatus Iainarchaeota</taxon>
        <taxon>Candidatus Iainarchaeia</taxon>
        <taxon>Candidatus Iainarchaeales</taxon>
        <taxon>Candidatus Iainarchaeaceae</taxon>
        <taxon>Candidatus Iainarchaeum</taxon>
    </lineage>
</organism>
<reference evidence="10" key="1">
    <citation type="submission" date="2019-03" db="EMBL/GenBank/DDBJ databases">
        <title>Lake Tanganyika Metagenome-Assembled Genomes (MAGs).</title>
        <authorList>
            <person name="Tran P."/>
        </authorList>
    </citation>
    <scope>NUCLEOTIDE SEQUENCE</scope>
    <source>
        <strain evidence="10">M_DeepCast_50m_m2_156</strain>
    </source>
</reference>
<evidence type="ECO:0000259" key="8">
    <source>
        <dbReference type="PROSITE" id="PS51332"/>
    </source>
</evidence>
<evidence type="ECO:0000256" key="5">
    <source>
        <dbReference type="ARBA" id="ARBA00022723"/>
    </source>
</evidence>
<dbReference type="Pfam" id="PF02310">
    <property type="entry name" value="B12-binding"/>
    <property type="match status" value="1"/>
</dbReference>
<dbReference type="PROSITE" id="PS51918">
    <property type="entry name" value="RADICAL_SAM"/>
    <property type="match status" value="1"/>
</dbReference>
<dbReference type="Gene3D" id="3.80.30.20">
    <property type="entry name" value="tm_1862 like domain"/>
    <property type="match status" value="1"/>
</dbReference>
<dbReference type="SFLD" id="SFLDG01123">
    <property type="entry name" value="methyltransferase_(Class_B)"/>
    <property type="match status" value="1"/>
</dbReference>
<feature type="domain" description="B12-binding" evidence="8">
    <location>
        <begin position="80"/>
        <end position="220"/>
    </location>
</feature>
<evidence type="ECO:0000259" key="9">
    <source>
        <dbReference type="PROSITE" id="PS51918"/>
    </source>
</evidence>
<gene>
    <name evidence="10" type="ORF">FJY86_00235</name>
</gene>
<keyword evidence="7" id="KW-0411">Iron-sulfur</keyword>
<evidence type="ECO:0000256" key="4">
    <source>
        <dbReference type="ARBA" id="ARBA00022691"/>
    </source>
</evidence>
<evidence type="ECO:0000256" key="3">
    <source>
        <dbReference type="ARBA" id="ARBA00022679"/>
    </source>
</evidence>
<keyword evidence="2" id="KW-0489">Methyltransferase</keyword>
<dbReference type="InterPro" id="IPR034466">
    <property type="entry name" value="Methyltransferase_Class_B"/>
</dbReference>
<proteinExistence type="predicted"/>
<feature type="domain" description="Radical SAM core" evidence="9">
    <location>
        <begin position="271"/>
        <end position="495"/>
    </location>
</feature>
<evidence type="ECO:0000313" key="10">
    <source>
        <dbReference type="EMBL" id="MBM3281759.1"/>
    </source>
</evidence>
<evidence type="ECO:0000256" key="7">
    <source>
        <dbReference type="ARBA" id="ARBA00023014"/>
    </source>
</evidence>
<dbReference type="EMBL" id="VGJJ01000001">
    <property type="protein sequence ID" value="MBM3281759.1"/>
    <property type="molecule type" value="Genomic_DNA"/>
</dbReference>
<dbReference type="InterPro" id="IPR058240">
    <property type="entry name" value="rSAM_sf"/>
</dbReference>
<keyword evidence="6" id="KW-0408">Iron</keyword>
<keyword evidence="3" id="KW-0808">Transferase</keyword>
<sequence length="543" mass="61738">MTIPIIEHPIPPTRSNGRSDLFLAAEEPEEYKAPEFQIKENNHIRVTRVEAPAIYESRLSSEEEKSRLAGKKVLLILPIDFSVNTALPKGLKHHIPPLGVLYIASCMRELGVSVKILDMQVEMEGKVANEENVKIIIQNEKPDYVGVGATIINWDAAIATIKMSKELFPNVKIFVGGPHITALGTDALDLVPQIDFVINGEGEEVAPNMLREAVQDNPDFSRVRGLIYKTSERAYTVTGYNMFLRDLNKIPFPAWDLVKLDHYALSPLMQFQPGRSVNMISSRGCVFSCIFCDHGVRGSGWRARSPENVVGEFKYLHSLGVRNVWLVDDLFTVSRQRVQEICDLLLKEKINMNWSCQARVDCIDEPTLIKMKEAGCRLISYGVESGNERVLKLIKKRLNLDKVREIIALTNKVGIETRCFFMMGFPSETKEEIEDTLRLALELNPTFITYSIATPLPNTEMWDMLKDQLSYEKWSQFNSFGADKLAYTPDGISQKDLMVLWKKAHRQFLLRPSWLMGRMVDGIKHPYNFVRYYKASSAMKLVA</sequence>
<evidence type="ECO:0000256" key="6">
    <source>
        <dbReference type="ARBA" id="ARBA00023004"/>
    </source>
</evidence>
<keyword evidence="5" id="KW-0479">Metal-binding</keyword>
<keyword evidence="4" id="KW-0949">S-adenosyl-L-methionine</keyword>
<dbReference type="SUPFAM" id="SSF102114">
    <property type="entry name" value="Radical SAM enzymes"/>
    <property type="match status" value="1"/>
</dbReference>
<dbReference type="InterPro" id="IPR007197">
    <property type="entry name" value="rSAM"/>
</dbReference>
<dbReference type="GO" id="GO:0046872">
    <property type="term" value="F:metal ion binding"/>
    <property type="evidence" value="ECO:0007669"/>
    <property type="project" value="UniProtKB-KW"/>
</dbReference>
<dbReference type="SMART" id="SM00729">
    <property type="entry name" value="Elp3"/>
    <property type="match status" value="1"/>
</dbReference>
<dbReference type="CDD" id="cd01335">
    <property type="entry name" value="Radical_SAM"/>
    <property type="match status" value="1"/>
</dbReference>
<dbReference type="SFLD" id="SFLDG01082">
    <property type="entry name" value="B12-binding_domain_containing"/>
    <property type="match status" value="1"/>
</dbReference>
<dbReference type="Pfam" id="PF04055">
    <property type="entry name" value="Radical_SAM"/>
    <property type="match status" value="1"/>
</dbReference>
<name>A0A8T4C5I9_9ARCH</name>
<dbReference type="Proteomes" id="UP000774699">
    <property type="component" value="Unassembled WGS sequence"/>
</dbReference>
<dbReference type="PANTHER" id="PTHR43409">
    <property type="entry name" value="ANAEROBIC MAGNESIUM-PROTOPORPHYRIN IX MONOMETHYL ESTER CYCLASE-RELATED"/>
    <property type="match status" value="1"/>
</dbReference>
<dbReference type="InterPro" id="IPR023404">
    <property type="entry name" value="rSAM_horseshoe"/>
</dbReference>
<dbReference type="InterPro" id="IPR006158">
    <property type="entry name" value="Cobalamin-bd"/>
</dbReference>
<dbReference type="AlphaFoldDB" id="A0A8T4C5I9"/>
<protein>
    <submittedName>
        <fullName evidence="10">Radical SAM protein</fullName>
    </submittedName>
</protein>
<dbReference type="SFLD" id="SFLDS00029">
    <property type="entry name" value="Radical_SAM"/>
    <property type="match status" value="1"/>
</dbReference>
<dbReference type="GO" id="GO:0051539">
    <property type="term" value="F:4 iron, 4 sulfur cluster binding"/>
    <property type="evidence" value="ECO:0007669"/>
    <property type="project" value="UniProtKB-KW"/>
</dbReference>
<dbReference type="GO" id="GO:0031419">
    <property type="term" value="F:cobalamin binding"/>
    <property type="evidence" value="ECO:0007669"/>
    <property type="project" value="InterPro"/>
</dbReference>
<dbReference type="Gene3D" id="3.40.50.280">
    <property type="entry name" value="Cobalamin-binding domain"/>
    <property type="match status" value="1"/>
</dbReference>
<dbReference type="PROSITE" id="PS51332">
    <property type="entry name" value="B12_BINDING"/>
    <property type="match status" value="1"/>
</dbReference>
<comment type="cofactor">
    <cofactor evidence="1">
        <name>[4Fe-4S] cluster</name>
        <dbReference type="ChEBI" id="CHEBI:49883"/>
    </cofactor>
</comment>